<evidence type="ECO:0000256" key="8">
    <source>
        <dbReference type="ARBA" id="ARBA00023010"/>
    </source>
</evidence>
<dbReference type="Pfam" id="PF02699">
    <property type="entry name" value="YajC"/>
    <property type="match status" value="1"/>
</dbReference>
<dbReference type="SMART" id="SM01323">
    <property type="entry name" value="YajC"/>
    <property type="match status" value="1"/>
</dbReference>
<dbReference type="AlphaFoldDB" id="H9BWN5"/>
<keyword evidence="4" id="KW-1003">Cell membrane</keyword>
<organism evidence="10">
    <name type="scientific">uncultured bacterium W4-21b</name>
    <dbReference type="NCBI Taxonomy" id="1130993"/>
    <lineage>
        <taxon>Bacteria</taxon>
        <taxon>environmental samples</taxon>
    </lineage>
</organism>
<evidence type="ECO:0000256" key="9">
    <source>
        <dbReference type="ARBA" id="ARBA00023136"/>
    </source>
</evidence>
<dbReference type="InterPro" id="IPR003849">
    <property type="entry name" value="Preprotein_translocase_YajC"/>
</dbReference>
<sequence>MFVIFYFLLIRPQQKKEKNRKGMISDLKKGDRIVTTGGIIGVVSGVKDDILIIKVGEKDTKFEILKSAVSQKLDK</sequence>
<dbReference type="GO" id="GO:0015031">
    <property type="term" value="P:protein transport"/>
    <property type="evidence" value="ECO:0007669"/>
    <property type="project" value="UniProtKB-KW"/>
</dbReference>
<dbReference type="NCBIfam" id="TIGR00739">
    <property type="entry name" value="yajC"/>
    <property type="match status" value="1"/>
</dbReference>
<evidence type="ECO:0000256" key="7">
    <source>
        <dbReference type="ARBA" id="ARBA00022989"/>
    </source>
</evidence>
<keyword evidence="3" id="KW-0813">Transport</keyword>
<dbReference type="EMBL" id="JQ085818">
    <property type="protein sequence ID" value="AFD03207.1"/>
    <property type="molecule type" value="Genomic_DNA"/>
</dbReference>
<keyword evidence="5" id="KW-0812">Transmembrane</keyword>
<keyword evidence="9" id="KW-0472">Membrane</keyword>
<proteinExistence type="inferred from homology"/>
<dbReference type="PANTHER" id="PTHR33909">
    <property type="entry name" value="SEC TRANSLOCON ACCESSORY COMPLEX SUBUNIT YAJC"/>
    <property type="match status" value="1"/>
</dbReference>
<evidence type="ECO:0000256" key="3">
    <source>
        <dbReference type="ARBA" id="ARBA00022448"/>
    </source>
</evidence>
<keyword evidence="6" id="KW-0653">Protein transport</keyword>
<evidence type="ECO:0000256" key="6">
    <source>
        <dbReference type="ARBA" id="ARBA00022927"/>
    </source>
</evidence>
<name>H9BWN5_9BACT</name>
<keyword evidence="8" id="KW-0811">Translocation</keyword>
<reference evidence="10" key="1">
    <citation type="submission" date="2011-11" db="EMBL/GenBank/DDBJ databases">
        <title>Construction and analysis of a metagenome of deep-sea sediment.</title>
        <authorList>
            <person name="Huo Y.-Y."/>
            <person name="Cheng H."/>
            <person name="Wu M."/>
        </authorList>
    </citation>
    <scope>NUCLEOTIDE SEQUENCE</scope>
</reference>
<evidence type="ECO:0000256" key="1">
    <source>
        <dbReference type="ARBA" id="ARBA00004162"/>
    </source>
</evidence>
<evidence type="ECO:0000313" key="10">
    <source>
        <dbReference type="EMBL" id="AFD03207.1"/>
    </source>
</evidence>
<keyword evidence="7" id="KW-1133">Transmembrane helix</keyword>
<comment type="similarity">
    <text evidence="2">Belongs to the YajC family.</text>
</comment>
<accession>H9BWN5</accession>
<evidence type="ECO:0000256" key="4">
    <source>
        <dbReference type="ARBA" id="ARBA00022475"/>
    </source>
</evidence>
<evidence type="ECO:0000256" key="5">
    <source>
        <dbReference type="ARBA" id="ARBA00022692"/>
    </source>
</evidence>
<protein>
    <submittedName>
        <fullName evidence="10">Preprotein translocase subunit YajC</fullName>
    </submittedName>
</protein>
<dbReference type="PANTHER" id="PTHR33909:SF1">
    <property type="entry name" value="SEC TRANSLOCON ACCESSORY COMPLEX SUBUNIT YAJC"/>
    <property type="match status" value="1"/>
</dbReference>
<evidence type="ECO:0000256" key="2">
    <source>
        <dbReference type="ARBA" id="ARBA00006742"/>
    </source>
</evidence>
<comment type="subcellular location">
    <subcellularLocation>
        <location evidence="1">Cell membrane</location>
        <topology evidence="1">Single-pass membrane protein</topology>
    </subcellularLocation>
</comment>
<dbReference type="GO" id="GO:0005886">
    <property type="term" value="C:plasma membrane"/>
    <property type="evidence" value="ECO:0007669"/>
    <property type="project" value="UniProtKB-SubCell"/>
</dbReference>